<evidence type="ECO:0000256" key="1">
    <source>
        <dbReference type="SAM" id="Phobius"/>
    </source>
</evidence>
<protein>
    <recommendedName>
        <fullName evidence="3">DUF7507 domain-containing protein</fullName>
    </recommendedName>
</protein>
<dbReference type="Proteomes" id="UP000660611">
    <property type="component" value="Unassembled WGS sequence"/>
</dbReference>
<dbReference type="Pfam" id="PF24346">
    <property type="entry name" value="DUF7507"/>
    <property type="match status" value="1"/>
</dbReference>
<dbReference type="RefSeq" id="WP_203853757.1">
    <property type="nucleotide sequence ID" value="NZ_BAAAVW010000038.1"/>
</dbReference>
<reference evidence="4" key="1">
    <citation type="submission" date="2021-01" db="EMBL/GenBank/DDBJ databases">
        <title>Whole genome shotgun sequence of Dactylosporangium siamense NBRC 106093.</title>
        <authorList>
            <person name="Komaki H."/>
            <person name="Tamura T."/>
        </authorList>
    </citation>
    <scope>NUCLEOTIDE SEQUENCE</scope>
    <source>
        <strain evidence="4">NBRC 106093</strain>
    </source>
</reference>
<keyword evidence="1" id="KW-0472">Membrane</keyword>
<feature type="signal peptide" evidence="2">
    <location>
        <begin position="1"/>
        <end position="28"/>
    </location>
</feature>
<evidence type="ECO:0000259" key="3">
    <source>
        <dbReference type="Pfam" id="PF24346"/>
    </source>
</evidence>
<dbReference type="AlphaFoldDB" id="A0A919PXE0"/>
<keyword evidence="5" id="KW-1185">Reference proteome</keyword>
<evidence type="ECO:0000313" key="5">
    <source>
        <dbReference type="Proteomes" id="UP000660611"/>
    </source>
</evidence>
<evidence type="ECO:0000313" key="4">
    <source>
        <dbReference type="EMBL" id="GIG52156.1"/>
    </source>
</evidence>
<name>A0A919PXE0_9ACTN</name>
<feature type="chain" id="PRO_5037943928" description="DUF7507 domain-containing protein" evidence="2">
    <location>
        <begin position="29"/>
        <end position="384"/>
    </location>
</feature>
<feature type="transmembrane region" description="Helical" evidence="1">
    <location>
        <begin position="313"/>
        <end position="333"/>
    </location>
</feature>
<dbReference type="EMBL" id="BONQ01000172">
    <property type="protein sequence ID" value="GIG52156.1"/>
    <property type="molecule type" value="Genomic_DNA"/>
</dbReference>
<feature type="domain" description="DUF7507" evidence="3">
    <location>
        <begin position="189"/>
        <end position="264"/>
    </location>
</feature>
<keyword evidence="2" id="KW-0732">Signal</keyword>
<dbReference type="InterPro" id="IPR055354">
    <property type="entry name" value="DUF7507"/>
</dbReference>
<accession>A0A919PXE0</accession>
<keyword evidence="1" id="KW-1133">Transmembrane helix</keyword>
<sequence length="384" mass="39174">MRQSRGPRTAVACAAAVATLLATAPAVAAPTPTPGAPAGSAPKASVTWSIAPAGAQGGPDGRSAFAYEGDPGQVLKDTVAVTNFSSGPVTLKVYASDAVNTPTGGFDLLAADKKPNDVGAWIALAQRDVTIPAKATLNVPFTLTIPANGTPGDHVGGIVATLTQGGGQVVVENRIGTRIYLRVRGKLVPSLAVTKLDAAYHDSWNPFSGGAVTVAYTVRNTGNIRLAAGQVVDVTGATGGRLAGAQPPGVAELLPGQSLSYTVTVEGVAPFGPLNAKVVVAPTAVKGDKYTESLSAATLGTGQRSADLFAVPWSLLLTLLLLTAAVWLAIVELRRRRRNTARALTEAVEQARLEERRAATGRANAAHVTAADATAAAERVEETL</sequence>
<organism evidence="4 5">
    <name type="scientific">Dactylosporangium siamense</name>
    <dbReference type="NCBI Taxonomy" id="685454"/>
    <lineage>
        <taxon>Bacteria</taxon>
        <taxon>Bacillati</taxon>
        <taxon>Actinomycetota</taxon>
        <taxon>Actinomycetes</taxon>
        <taxon>Micromonosporales</taxon>
        <taxon>Micromonosporaceae</taxon>
        <taxon>Dactylosporangium</taxon>
    </lineage>
</organism>
<keyword evidence="1" id="KW-0812">Transmembrane</keyword>
<proteinExistence type="predicted"/>
<evidence type="ECO:0000256" key="2">
    <source>
        <dbReference type="SAM" id="SignalP"/>
    </source>
</evidence>
<gene>
    <name evidence="4" type="ORF">Dsi01nite_101970</name>
</gene>
<comment type="caution">
    <text evidence="4">The sequence shown here is derived from an EMBL/GenBank/DDBJ whole genome shotgun (WGS) entry which is preliminary data.</text>
</comment>